<comment type="subunit">
    <text evidence="2">Associates exclusively with 100S ribosomes, which are dimers of 70S ribosomes.</text>
</comment>
<dbReference type="InterPro" id="IPR003489">
    <property type="entry name" value="RHF/RaiA"/>
</dbReference>
<proteinExistence type="predicted"/>
<keyword evidence="1" id="KW-0810">Translation regulation</keyword>
<dbReference type="AlphaFoldDB" id="A0A5C7FZQ1"/>
<dbReference type="PANTHER" id="PTHR33231">
    <property type="entry name" value="30S RIBOSOMAL PROTEIN"/>
    <property type="match status" value="1"/>
</dbReference>
<feature type="region of interest" description="Disordered" evidence="4">
    <location>
        <begin position="88"/>
        <end position="126"/>
    </location>
</feature>
<dbReference type="InterPro" id="IPR036567">
    <property type="entry name" value="RHF-like"/>
</dbReference>
<name>A0A5C7FZQ1_9BACT</name>
<dbReference type="GO" id="GO:0043024">
    <property type="term" value="F:ribosomal small subunit binding"/>
    <property type="evidence" value="ECO:0007669"/>
    <property type="project" value="TreeGrafter"/>
</dbReference>
<accession>A0A5C7FZQ1</accession>
<evidence type="ECO:0000256" key="4">
    <source>
        <dbReference type="SAM" id="MobiDB-lite"/>
    </source>
</evidence>
<dbReference type="OrthoDB" id="9808702at2"/>
<reference evidence="5 6" key="1">
    <citation type="submission" date="2019-08" db="EMBL/GenBank/DDBJ databases">
        <title>Lewinella sp. strain SSH13 Genome sequencing and assembly.</title>
        <authorList>
            <person name="Kim I."/>
        </authorList>
    </citation>
    <scope>NUCLEOTIDE SEQUENCE [LARGE SCALE GENOMIC DNA]</scope>
    <source>
        <strain evidence="5 6">SSH13</strain>
    </source>
</reference>
<evidence type="ECO:0000256" key="2">
    <source>
        <dbReference type="ARBA" id="ARBA00038695"/>
    </source>
</evidence>
<comment type="caution">
    <text evidence="5">The sequence shown here is derived from an EMBL/GenBank/DDBJ whole genome shotgun (WGS) entry which is preliminary data.</text>
</comment>
<evidence type="ECO:0000313" key="6">
    <source>
        <dbReference type="Proteomes" id="UP000321907"/>
    </source>
</evidence>
<dbReference type="SUPFAM" id="SSF69754">
    <property type="entry name" value="Ribosome binding protein Y (YfiA homologue)"/>
    <property type="match status" value="1"/>
</dbReference>
<dbReference type="EMBL" id="VOXD01000003">
    <property type="protein sequence ID" value="TXF91186.1"/>
    <property type="molecule type" value="Genomic_DNA"/>
</dbReference>
<dbReference type="InterPro" id="IPR050574">
    <property type="entry name" value="HPF/YfiA_ribosome-assoc"/>
</dbReference>
<dbReference type="Proteomes" id="UP000321907">
    <property type="component" value="Unassembled WGS sequence"/>
</dbReference>
<evidence type="ECO:0000313" key="5">
    <source>
        <dbReference type="EMBL" id="TXF91186.1"/>
    </source>
</evidence>
<organism evidence="5 6">
    <name type="scientific">Neolewinella aurantiaca</name>
    <dbReference type="NCBI Taxonomy" id="2602767"/>
    <lineage>
        <taxon>Bacteria</taxon>
        <taxon>Pseudomonadati</taxon>
        <taxon>Bacteroidota</taxon>
        <taxon>Saprospiria</taxon>
        <taxon>Saprospirales</taxon>
        <taxon>Lewinellaceae</taxon>
        <taxon>Neolewinella</taxon>
    </lineage>
</organism>
<dbReference type="Pfam" id="PF02482">
    <property type="entry name" value="Ribosomal_S30AE"/>
    <property type="match status" value="1"/>
</dbReference>
<feature type="compositionally biased region" description="Acidic residues" evidence="4">
    <location>
        <begin position="111"/>
        <end position="126"/>
    </location>
</feature>
<sequence length="126" mass="14135">MQITIHQSGDLLESTKQVITEKITKLETYYDRIERADVYIKEGDGNAANGYTVEARLSIPGPDLFAEYTDPSIKRAIADVAEALRRQIKKHKEKNNDHGSRPEAANIPQVDDPEAAEDILLSEEQL</sequence>
<dbReference type="RefSeq" id="WP_147929205.1">
    <property type="nucleotide sequence ID" value="NZ_VOXD01000003.1"/>
</dbReference>
<dbReference type="NCBIfam" id="TIGR00741">
    <property type="entry name" value="yfiA"/>
    <property type="match status" value="1"/>
</dbReference>
<protein>
    <recommendedName>
        <fullName evidence="3">Ribosome hibernation promoting factor</fullName>
    </recommendedName>
</protein>
<dbReference type="Gene3D" id="3.30.160.100">
    <property type="entry name" value="Ribosome hibernation promotion factor-like"/>
    <property type="match status" value="1"/>
</dbReference>
<dbReference type="GO" id="GO:0022627">
    <property type="term" value="C:cytosolic small ribosomal subunit"/>
    <property type="evidence" value="ECO:0007669"/>
    <property type="project" value="TreeGrafter"/>
</dbReference>
<keyword evidence="6" id="KW-1185">Reference proteome</keyword>
<dbReference type="CDD" id="cd00552">
    <property type="entry name" value="RaiA"/>
    <property type="match status" value="1"/>
</dbReference>
<evidence type="ECO:0000256" key="1">
    <source>
        <dbReference type="ARBA" id="ARBA00022845"/>
    </source>
</evidence>
<evidence type="ECO:0000256" key="3">
    <source>
        <dbReference type="ARBA" id="ARBA00041148"/>
    </source>
</evidence>
<dbReference type="PANTHER" id="PTHR33231:SF1">
    <property type="entry name" value="30S RIBOSOMAL PROTEIN"/>
    <property type="match status" value="1"/>
</dbReference>
<dbReference type="GO" id="GO:0045900">
    <property type="term" value="P:negative regulation of translational elongation"/>
    <property type="evidence" value="ECO:0007669"/>
    <property type="project" value="TreeGrafter"/>
</dbReference>
<gene>
    <name evidence="5" type="primary">raiA</name>
    <name evidence="5" type="ORF">FUA23_02875</name>
</gene>